<dbReference type="Proteomes" id="UP000838748">
    <property type="component" value="Unassembled WGS sequence"/>
</dbReference>
<reference evidence="1" key="1">
    <citation type="submission" date="2021-11" db="EMBL/GenBank/DDBJ databases">
        <authorList>
            <person name="Rodrigo-Torres L."/>
            <person name="Arahal R. D."/>
            <person name="Lucena T."/>
        </authorList>
    </citation>
    <scope>NUCLEOTIDE SEQUENCE</scope>
    <source>
        <strain evidence="1">CECT 7928</strain>
    </source>
</reference>
<accession>A0ABN8ECA6</accession>
<comment type="caution">
    <text evidence="1">The sequence shown here is derived from an EMBL/GenBank/DDBJ whole genome shotgun (WGS) entry which is preliminary data.</text>
</comment>
<evidence type="ECO:0000313" key="1">
    <source>
        <dbReference type="EMBL" id="CAH0541777.1"/>
    </source>
</evidence>
<sequence length="67" mass="7886">MSRIQTNKTNIVGLLFQRFNPYYRTDGKQVFYTIESAARFLDSVFNLAIIPLVCQHYTRISHKTMDI</sequence>
<gene>
    <name evidence="1" type="ORF">VMF7928_03826</name>
</gene>
<proteinExistence type="predicted"/>
<protein>
    <submittedName>
        <fullName evidence="1">Uncharacterized protein</fullName>
    </submittedName>
</protein>
<dbReference type="EMBL" id="CAKLDM010000002">
    <property type="protein sequence ID" value="CAH0541777.1"/>
    <property type="molecule type" value="Genomic_DNA"/>
</dbReference>
<organism evidence="1 2">
    <name type="scientific">Vibrio marisflavi CECT 7928</name>
    <dbReference type="NCBI Taxonomy" id="634439"/>
    <lineage>
        <taxon>Bacteria</taxon>
        <taxon>Pseudomonadati</taxon>
        <taxon>Pseudomonadota</taxon>
        <taxon>Gammaproteobacteria</taxon>
        <taxon>Vibrionales</taxon>
        <taxon>Vibrionaceae</taxon>
        <taxon>Vibrio</taxon>
    </lineage>
</organism>
<name>A0ABN8ECA6_9VIBR</name>
<evidence type="ECO:0000313" key="2">
    <source>
        <dbReference type="Proteomes" id="UP000838748"/>
    </source>
</evidence>
<keyword evidence="2" id="KW-1185">Reference proteome</keyword>